<evidence type="ECO:0000256" key="8">
    <source>
        <dbReference type="PROSITE-ProRule" id="PRU00703"/>
    </source>
</evidence>
<evidence type="ECO:0000256" key="4">
    <source>
        <dbReference type="ARBA" id="ARBA00022692"/>
    </source>
</evidence>
<dbReference type="InterPro" id="IPR006668">
    <property type="entry name" value="Mg_transptr_MgtE_intracell_dom"/>
</dbReference>
<evidence type="ECO:0000256" key="1">
    <source>
        <dbReference type="ARBA" id="ARBA00004141"/>
    </source>
</evidence>
<dbReference type="SMART" id="SM00924">
    <property type="entry name" value="MgtE_N"/>
    <property type="match status" value="1"/>
</dbReference>
<dbReference type="InterPro" id="IPR006669">
    <property type="entry name" value="MgtE_transporter"/>
</dbReference>
<dbReference type="GO" id="GO:0046872">
    <property type="term" value="F:metal ion binding"/>
    <property type="evidence" value="ECO:0007669"/>
    <property type="project" value="UniProtKB-KW"/>
</dbReference>
<dbReference type="NCBIfam" id="TIGR00400">
    <property type="entry name" value="mgtE"/>
    <property type="match status" value="1"/>
</dbReference>
<dbReference type="OrthoDB" id="9790355at2"/>
<protein>
    <recommendedName>
        <fullName evidence="9">Magnesium transporter MgtE</fullName>
    </recommendedName>
</protein>
<comment type="subunit">
    <text evidence="9">Homodimer.</text>
</comment>
<name>A0A5C6A2E6_9BACT</name>
<evidence type="ECO:0000256" key="2">
    <source>
        <dbReference type="ARBA" id="ARBA00009749"/>
    </source>
</evidence>
<dbReference type="InterPro" id="IPR000644">
    <property type="entry name" value="CBS_dom"/>
</dbReference>
<accession>A0A5C6A2E6</accession>
<dbReference type="Pfam" id="PF01769">
    <property type="entry name" value="MgtE"/>
    <property type="match status" value="1"/>
</dbReference>
<dbReference type="InterPro" id="IPR046342">
    <property type="entry name" value="CBS_dom_sf"/>
</dbReference>
<keyword evidence="5 9" id="KW-0460">Magnesium</keyword>
<dbReference type="GO" id="GO:0015095">
    <property type="term" value="F:magnesium ion transmembrane transporter activity"/>
    <property type="evidence" value="ECO:0007669"/>
    <property type="project" value="UniProtKB-UniRule"/>
</dbReference>
<evidence type="ECO:0000256" key="6">
    <source>
        <dbReference type="ARBA" id="ARBA00022989"/>
    </source>
</evidence>
<feature type="domain" description="CBS" evidence="10">
    <location>
        <begin position="160"/>
        <end position="222"/>
    </location>
</feature>
<keyword evidence="9" id="KW-1003">Cell membrane</keyword>
<dbReference type="SUPFAM" id="SSF161093">
    <property type="entry name" value="MgtE membrane domain-like"/>
    <property type="match status" value="1"/>
</dbReference>
<evidence type="ECO:0000256" key="5">
    <source>
        <dbReference type="ARBA" id="ARBA00022842"/>
    </source>
</evidence>
<keyword evidence="9" id="KW-0479">Metal-binding</keyword>
<dbReference type="PROSITE" id="PS51371">
    <property type="entry name" value="CBS"/>
    <property type="match status" value="2"/>
</dbReference>
<comment type="caution">
    <text evidence="11">The sequence shown here is derived from an EMBL/GenBank/DDBJ whole genome shotgun (WGS) entry which is preliminary data.</text>
</comment>
<dbReference type="SUPFAM" id="SSF54631">
    <property type="entry name" value="CBS-domain pair"/>
    <property type="match status" value="1"/>
</dbReference>
<keyword evidence="6 9" id="KW-1133">Transmembrane helix</keyword>
<dbReference type="Pfam" id="PF03448">
    <property type="entry name" value="MgtE_N"/>
    <property type="match status" value="1"/>
</dbReference>
<dbReference type="EMBL" id="SJPR01000008">
    <property type="protein sequence ID" value="TWT93398.1"/>
    <property type="molecule type" value="Genomic_DNA"/>
</dbReference>
<dbReference type="Proteomes" id="UP000317421">
    <property type="component" value="Unassembled WGS sequence"/>
</dbReference>
<keyword evidence="8" id="KW-0129">CBS domain</keyword>
<feature type="transmembrane region" description="Helical" evidence="9">
    <location>
        <begin position="426"/>
        <end position="446"/>
    </location>
</feature>
<proteinExistence type="inferred from homology"/>
<dbReference type="PANTHER" id="PTHR43773">
    <property type="entry name" value="MAGNESIUM TRANSPORTER MGTE"/>
    <property type="match status" value="1"/>
</dbReference>
<keyword evidence="3 9" id="KW-0813">Transport</keyword>
<feature type="transmembrane region" description="Helical" evidence="9">
    <location>
        <begin position="384"/>
        <end position="406"/>
    </location>
</feature>
<dbReference type="InterPro" id="IPR038076">
    <property type="entry name" value="MgtE_N_sf"/>
</dbReference>
<organism evidence="11 12">
    <name type="scientific">Botrimarina colliarenosi</name>
    <dbReference type="NCBI Taxonomy" id="2528001"/>
    <lineage>
        <taxon>Bacteria</taxon>
        <taxon>Pseudomonadati</taxon>
        <taxon>Planctomycetota</taxon>
        <taxon>Planctomycetia</taxon>
        <taxon>Pirellulales</taxon>
        <taxon>Lacipirellulaceae</taxon>
        <taxon>Botrimarina</taxon>
    </lineage>
</organism>
<dbReference type="SUPFAM" id="SSF158791">
    <property type="entry name" value="MgtE N-terminal domain-like"/>
    <property type="match status" value="1"/>
</dbReference>
<dbReference type="PANTHER" id="PTHR43773:SF1">
    <property type="entry name" value="MAGNESIUM TRANSPORTER MGTE"/>
    <property type="match status" value="1"/>
</dbReference>
<evidence type="ECO:0000256" key="3">
    <source>
        <dbReference type="ARBA" id="ARBA00022448"/>
    </source>
</evidence>
<dbReference type="AlphaFoldDB" id="A0A5C6A2E6"/>
<dbReference type="Gene3D" id="1.25.60.10">
    <property type="entry name" value="MgtE N-terminal domain-like"/>
    <property type="match status" value="1"/>
</dbReference>
<keyword evidence="12" id="KW-1185">Reference proteome</keyword>
<evidence type="ECO:0000313" key="11">
    <source>
        <dbReference type="EMBL" id="TWT93398.1"/>
    </source>
</evidence>
<comment type="subcellular location">
    <subcellularLocation>
        <location evidence="9">Cell membrane</location>
        <topology evidence="9">Multi-pass membrane protein</topology>
    </subcellularLocation>
    <subcellularLocation>
        <location evidence="1">Membrane</location>
        <topology evidence="1">Multi-pass membrane protein</topology>
    </subcellularLocation>
</comment>
<dbReference type="InterPro" id="IPR006667">
    <property type="entry name" value="SLC41_membr_dom"/>
</dbReference>
<keyword evidence="4 9" id="KW-0812">Transmembrane</keyword>
<dbReference type="SMART" id="SM00116">
    <property type="entry name" value="CBS"/>
    <property type="match status" value="2"/>
</dbReference>
<dbReference type="InterPro" id="IPR036739">
    <property type="entry name" value="SLC41_membr_dom_sf"/>
</dbReference>
<evidence type="ECO:0000313" key="12">
    <source>
        <dbReference type="Proteomes" id="UP000317421"/>
    </source>
</evidence>
<dbReference type="Gene3D" id="1.10.357.20">
    <property type="entry name" value="SLC41 divalent cation transporters, integral membrane domain"/>
    <property type="match status" value="1"/>
</dbReference>
<comment type="similarity">
    <text evidence="2 9">Belongs to the SLC41A transporter family.</text>
</comment>
<dbReference type="CDD" id="cd04606">
    <property type="entry name" value="CBS_pair_Mg_transporter"/>
    <property type="match status" value="1"/>
</dbReference>
<keyword evidence="7 9" id="KW-0472">Membrane</keyword>
<comment type="function">
    <text evidence="9">Acts as a magnesium transporter.</text>
</comment>
<sequence length="487" mass="53066">MPSRLAPATRRSRPLPPSTVALNTLYLPELREMIATDDNESLREFVDALMPARVAEFMEGLDARESWRVLEVADPERRVEVFGYFEPEKQTALVHALVGDGDAAAMSGLVADLPADDRVDLLRDVDEHVVDELIPLLPIEDRRETLRLRGFPEGTAGSVMTTEVVCLKENLSVAEALTEISKQALGVETVYYSYVVDDDRRLLGLLSARQLVTHYLNPDQPISELMERDVVTVLAMDDQEAVAETVADYDFLAIPVVDDNRRLLGIITHDDIIDVLRAEATEDALLSAGMAPLESGYLRTHWFTLACNRGVWIGVLFFAALLTAFALLRYEEAFDSVWWLVLFIPLVISSGGNSGSQSATLVIRGLTDGEVSLGDWRRVLRRELLMGLTLGTTLAALGFVSAWVLTRQAPEGHTAPTLVEVAVVPATLLLVVVCGTVCGGLLPLMFQRLGLDPALMSNPFVAGIIDIAGIVIYVTVAMAMIGGLAGG</sequence>
<evidence type="ECO:0000256" key="7">
    <source>
        <dbReference type="ARBA" id="ARBA00023136"/>
    </source>
</evidence>
<dbReference type="Pfam" id="PF00571">
    <property type="entry name" value="CBS"/>
    <property type="match status" value="2"/>
</dbReference>
<feature type="transmembrane region" description="Helical" evidence="9">
    <location>
        <begin position="336"/>
        <end position="363"/>
    </location>
</feature>
<feature type="transmembrane region" description="Helical" evidence="9">
    <location>
        <begin position="311"/>
        <end position="330"/>
    </location>
</feature>
<gene>
    <name evidence="11" type="ORF">Pla108_38920</name>
</gene>
<reference evidence="11 12" key="1">
    <citation type="submission" date="2019-02" db="EMBL/GenBank/DDBJ databases">
        <title>Deep-cultivation of Planctomycetes and their phenomic and genomic characterization uncovers novel biology.</title>
        <authorList>
            <person name="Wiegand S."/>
            <person name="Jogler M."/>
            <person name="Boedeker C."/>
            <person name="Pinto D."/>
            <person name="Vollmers J."/>
            <person name="Rivas-Marin E."/>
            <person name="Kohn T."/>
            <person name="Peeters S.H."/>
            <person name="Heuer A."/>
            <person name="Rast P."/>
            <person name="Oberbeckmann S."/>
            <person name="Bunk B."/>
            <person name="Jeske O."/>
            <person name="Meyerdierks A."/>
            <person name="Storesund J.E."/>
            <person name="Kallscheuer N."/>
            <person name="Luecker S."/>
            <person name="Lage O.M."/>
            <person name="Pohl T."/>
            <person name="Merkel B.J."/>
            <person name="Hornburger P."/>
            <person name="Mueller R.-W."/>
            <person name="Bruemmer F."/>
            <person name="Labrenz M."/>
            <person name="Spormann A.M."/>
            <person name="Op Den Camp H."/>
            <person name="Overmann J."/>
            <person name="Amann R."/>
            <person name="Jetten M.S.M."/>
            <person name="Mascher T."/>
            <person name="Medema M.H."/>
            <person name="Devos D.P."/>
            <person name="Kaster A.-K."/>
            <person name="Ovreas L."/>
            <person name="Rohde M."/>
            <person name="Galperin M.Y."/>
            <person name="Jogler C."/>
        </authorList>
    </citation>
    <scope>NUCLEOTIDE SEQUENCE [LARGE SCALE GENOMIC DNA]</scope>
    <source>
        <strain evidence="11 12">Pla108</strain>
    </source>
</reference>
<evidence type="ECO:0000256" key="9">
    <source>
        <dbReference type="RuleBase" id="RU362011"/>
    </source>
</evidence>
<evidence type="ECO:0000259" key="10">
    <source>
        <dbReference type="PROSITE" id="PS51371"/>
    </source>
</evidence>
<dbReference type="GO" id="GO:0005886">
    <property type="term" value="C:plasma membrane"/>
    <property type="evidence" value="ECO:0007669"/>
    <property type="project" value="UniProtKB-SubCell"/>
</dbReference>
<dbReference type="Gene3D" id="3.10.580.10">
    <property type="entry name" value="CBS-domain"/>
    <property type="match status" value="1"/>
</dbReference>
<feature type="domain" description="CBS" evidence="10">
    <location>
        <begin position="226"/>
        <end position="282"/>
    </location>
</feature>
<feature type="transmembrane region" description="Helical" evidence="9">
    <location>
        <begin position="458"/>
        <end position="485"/>
    </location>
</feature>